<comment type="caution">
    <text evidence="5">The sequence shown here is derived from an EMBL/GenBank/DDBJ whole genome shotgun (WGS) entry which is preliminary data.</text>
</comment>
<dbReference type="EMBL" id="SOJK01000169">
    <property type="protein sequence ID" value="TET45383.1"/>
    <property type="molecule type" value="Genomic_DNA"/>
</dbReference>
<dbReference type="PANTHER" id="PTHR11516">
    <property type="entry name" value="PYRUVATE DEHYDROGENASE E1 COMPONENT, ALPHA SUBUNIT BACTERIAL AND ORGANELLAR"/>
    <property type="match status" value="1"/>
</dbReference>
<dbReference type="Proteomes" id="UP000320679">
    <property type="component" value="Unassembled WGS sequence"/>
</dbReference>
<dbReference type="Pfam" id="PF00676">
    <property type="entry name" value="E1_dh"/>
    <property type="match status" value="1"/>
</dbReference>
<dbReference type="Gene3D" id="3.40.50.970">
    <property type="match status" value="1"/>
</dbReference>
<sequence>MDEWITKAKTIPKEKLLQLYGCMYRIRRFEEKLYLMFLSGAVPGTIHQSNGQEAVAAGVCENLDENDLITSTHRGHGHCIAKGIPLDEMLAEILGKKTGCSRGVGGTMHLYHREKGIFGTTGIVGSGVPVAVGLALGIKYKKDKRVVVSFFGEGAINQGPFHEAINLASIWDLPVIFICENNKYAVSTPIDEVSRITNLSERAKSYGIPAVTIDGNNVIEVYLTTKKVVERAKNDLGPTFIECKTYRYKGHSRSDPAIYRSKEELNFWLKRDPIPRLRNWIIEGKIAGEDKLGEIGSKVEIEINQAVEFASKSPKVDPEEISGYLFA</sequence>
<dbReference type="AlphaFoldDB" id="A0A523US71"/>
<feature type="domain" description="Dehydrogenase E1 component" evidence="4">
    <location>
        <begin position="23"/>
        <end position="318"/>
    </location>
</feature>
<dbReference type="PANTHER" id="PTHR11516:SF60">
    <property type="entry name" value="PYRUVATE DEHYDROGENASE E1 COMPONENT SUBUNIT ALPHA"/>
    <property type="match status" value="1"/>
</dbReference>
<evidence type="ECO:0000256" key="1">
    <source>
        <dbReference type="ARBA" id="ARBA00001964"/>
    </source>
</evidence>
<evidence type="ECO:0000313" key="6">
    <source>
        <dbReference type="Proteomes" id="UP000320679"/>
    </source>
</evidence>
<reference evidence="5 6" key="1">
    <citation type="submission" date="2019-03" db="EMBL/GenBank/DDBJ databases">
        <title>Metabolic potential of uncultured bacteria and archaea associated with petroleum seepage in deep-sea sediments.</title>
        <authorList>
            <person name="Dong X."/>
            <person name="Hubert C."/>
        </authorList>
    </citation>
    <scope>NUCLEOTIDE SEQUENCE [LARGE SCALE GENOMIC DNA]</scope>
    <source>
        <strain evidence="5">E29_bin78</strain>
    </source>
</reference>
<evidence type="ECO:0000256" key="3">
    <source>
        <dbReference type="ARBA" id="ARBA00023052"/>
    </source>
</evidence>
<comment type="cofactor">
    <cofactor evidence="1">
        <name>thiamine diphosphate</name>
        <dbReference type="ChEBI" id="CHEBI:58937"/>
    </cofactor>
</comment>
<dbReference type="InterPro" id="IPR001017">
    <property type="entry name" value="DH_E1"/>
</dbReference>
<name>A0A523US71_UNCAE</name>
<dbReference type="InterPro" id="IPR029061">
    <property type="entry name" value="THDP-binding"/>
</dbReference>
<proteinExistence type="predicted"/>
<keyword evidence="3" id="KW-0786">Thiamine pyrophosphate</keyword>
<keyword evidence="2" id="KW-0560">Oxidoreductase</keyword>
<organism evidence="5 6">
    <name type="scientific">Aerophobetes bacterium</name>
    <dbReference type="NCBI Taxonomy" id="2030807"/>
    <lineage>
        <taxon>Bacteria</taxon>
        <taxon>Candidatus Aerophobota</taxon>
    </lineage>
</organism>
<protein>
    <submittedName>
        <fullName evidence="5">Thiamine pyrophosphate-dependent dehydrogenase E1 component subunit alpha</fullName>
    </submittedName>
</protein>
<dbReference type="GO" id="GO:0006086">
    <property type="term" value="P:pyruvate decarboxylation to acetyl-CoA"/>
    <property type="evidence" value="ECO:0007669"/>
    <property type="project" value="TreeGrafter"/>
</dbReference>
<dbReference type="SUPFAM" id="SSF52518">
    <property type="entry name" value="Thiamin diphosphate-binding fold (THDP-binding)"/>
    <property type="match status" value="1"/>
</dbReference>
<evidence type="ECO:0000256" key="2">
    <source>
        <dbReference type="ARBA" id="ARBA00023002"/>
    </source>
</evidence>
<evidence type="ECO:0000259" key="4">
    <source>
        <dbReference type="Pfam" id="PF00676"/>
    </source>
</evidence>
<accession>A0A523US71</accession>
<gene>
    <name evidence="5" type="ORF">E3J59_03885</name>
</gene>
<dbReference type="InterPro" id="IPR050642">
    <property type="entry name" value="PDH_E1_Alpha_Subunit"/>
</dbReference>
<dbReference type="GO" id="GO:0004739">
    <property type="term" value="F:pyruvate dehydrogenase (acetyl-transferring) activity"/>
    <property type="evidence" value="ECO:0007669"/>
    <property type="project" value="TreeGrafter"/>
</dbReference>
<evidence type="ECO:0000313" key="5">
    <source>
        <dbReference type="EMBL" id="TET45383.1"/>
    </source>
</evidence>
<dbReference type="CDD" id="cd02000">
    <property type="entry name" value="TPP_E1_PDC_ADC_BCADC"/>
    <property type="match status" value="1"/>
</dbReference>